<dbReference type="PROSITE" id="PS51462">
    <property type="entry name" value="NUDIX"/>
    <property type="match status" value="1"/>
</dbReference>
<reference evidence="4 5" key="1">
    <citation type="submission" date="2017-09" db="EMBL/GenBank/DDBJ databases">
        <authorList>
            <person name="Lee N."/>
            <person name="Cho B.-K."/>
        </authorList>
    </citation>
    <scope>NUCLEOTIDE SEQUENCE [LARGE SCALE GENOMIC DNA]</scope>
    <source>
        <strain evidence="4 5">ATCC 12769</strain>
    </source>
</reference>
<dbReference type="InterPro" id="IPR029063">
    <property type="entry name" value="SAM-dependent_MTases_sf"/>
</dbReference>
<dbReference type="PROSITE" id="PS51819">
    <property type="entry name" value="VOC"/>
    <property type="match status" value="1"/>
</dbReference>
<evidence type="ECO:0000313" key="5">
    <source>
        <dbReference type="Proteomes" id="UP000326178"/>
    </source>
</evidence>
<dbReference type="SUPFAM" id="SSF53335">
    <property type="entry name" value="S-adenosyl-L-methionine-dependent methyltransferases"/>
    <property type="match status" value="1"/>
</dbReference>
<dbReference type="CDD" id="cd02440">
    <property type="entry name" value="AdoMet_MTases"/>
    <property type="match status" value="1"/>
</dbReference>
<dbReference type="Gene3D" id="3.40.50.150">
    <property type="entry name" value="Vaccinia Virus protein VP39"/>
    <property type="match status" value="1"/>
</dbReference>
<dbReference type="Proteomes" id="UP000326178">
    <property type="component" value="Chromosome"/>
</dbReference>
<dbReference type="SUPFAM" id="SSF55811">
    <property type="entry name" value="Nudix"/>
    <property type="match status" value="1"/>
</dbReference>
<evidence type="ECO:0000313" key="4">
    <source>
        <dbReference type="EMBL" id="QEU75262.1"/>
    </source>
</evidence>
<gene>
    <name evidence="4" type="ORF">CP967_27725</name>
</gene>
<dbReference type="PROSITE" id="PS00893">
    <property type="entry name" value="NUDIX_BOX"/>
    <property type="match status" value="1"/>
</dbReference>
<dbReference type="InterPro" id="IPR029068">
    <property type="entry name" value="Glyas_Bleomycin-R_OHBP_Dase"/>
</dbReference>
<dbReference type="GO" id="GO:0008757">
    <property type="term" value="F:S-adenosylmethionine-dependent methyltransferase activity"/>
    <property type="evidence" value="ECO:0007669"/>
    <property type="project" value="InterPro"/>
</dbReference>
<dbReference type="Gene3D" id="3.10.180.10">
    <property type="entry name" value="2,3-Dihydroxybiphenyl 1,2-Dioxygenase, domain 1"/>
    <property type="match status" value="1"/>
</dbReference>
<dbReference type="Pfam" id="PF08241">
    <property type="entry name" value="Methyltransf_11"/>
    <property type="match status" value="1"/>
</dbReference>
<dbReference type="SUPFAM" id="SSF54593">
    <property type="entry name" value="Glyoxalase/Bleomycin resistance protein/Dihydroxybiphenyl dioxygenase"/>
    <property type="match status" value="1"/>
</dbReference>
<dbReference type="InterPro" id="IPR000086">
    <property type="entry name" value="NUDIX_hydrolase_dom"/>
</dbReference>
<evidence type="ECO:0000259" key="2">
    <source>
        <dbReference type="PROSITE" id="PS51462"/>
    </source>
</evidence>
<protein>
    <submittedName>
        <fullName evidence="4">Methyltransferase domain-containing protein</fullName>
    </submittedName>
</protein>
<dbReference type="OrthoDB" id="21342at2"/>
<proteinExistence type="predicted"/>
<accession>A0A5J6FG63</accession>
<evidence type="ECO:0000259" key="3">
    <source>
        <dbReference type="PROSITE" id="PS51819"/>
    </source>
</evidence>
<dbReference type="AlphaFoldDB" id="A0A5J6FG63"/>
<dbReference type="GO" id="GO:0032259">
    <property type="term" value="P:methylation"/>
    <property type="evidence" value="ECO:0007669"/>
    <property type="project" value="UniProtKB-KW"/>
</dbReference>
<dbReference type="Gene3D" id="3.90.79.10">
    <property type="entry name" value="Nucleoside Triphosphate Pyrophosphohydrolase"/>
    <property type="match status" value="1"/>
</dbReference>
<organism evidence="4 5">
    <name type="scientific">Streptomyces nitrosporeus</name>
    <dbReference type="NCBI Taxonomy" id="28894"/>
    <lineage>
        <taxon>Bacteria</taxon>
        <taxon>Bacillati</taxon>
        <taxon>Actinomycetota</taxon>
        <taxon>Actinomycetes</taxon>
        <taxon>Kitasatosporales</taxon>
        <taxon>Streptomycetaceae</taxon>
        <taxon>Streptomyces</taxon>
    </lineage>
</organism>
<keyword evidence="5" id="KW-1185">Reference proteome</keyword>
<evidence type="ECO:0000256" key="1">
    <source>
        <dbReference type="ARBA" id="ARBA00022801"/>
    </source>
</evidence>
<dbReference type="Pfam" id="PF00293">
    <property type="entry name" value="NUDIX"/>
    <property type="match status" value="1"/>
</dbReference>
<dbReference type="EMBL" id="CP023702">
    <property type="protein sequence ID" value="QEU75262.1"/>
    <property type="molecule type" value="Genomic_DNA"/>
</dbReference>
<feature type="domain" description="Nudix hydrolase" evidence="2">
    <location>
        <begin position="197"/>
        <end position="330"/>
    </location>
</feature>
<dbReference type="RefSeq" id="WP_150490571.1">
    <property type="nucleotide sequence ID" value="NZ_BMUV01000022.1"/>
</dbReference>
<dbReference type="GO" id="GO:0017000">
    <property type="term" value="P:antibiotic biosynthetic process"/>
    <property type="evidence" value="ECO:0007669"/>
    <property type="project" value="UniProtKB-ARBA"/>
</dbReference>
<keyword evidence="4" id="KW-0489">Methyltransferase</keyword>
<dbReference type="InterPro" id="IPR037523">
    <property type="entry name" value="VOC_core"/>
</dbReference>
<keyword evidence="4" id="KW-0808">Transferase</keyword>
<name>A0A5J6FG63_9ACTN</name>
<dbReference type="CDD" id="cd04683">
    <property type="entry name" value="NUDIX_Hydrolase"/>
    <property type="match status" value="1"/>
</dbReference>
<keyword evidence="1" id="KW-0378">Hydrolase</keyword>
<dbReference type="GO" id="GO:0016787">
    <property type="term" value="F:hydrolase activity"/>
    <property type="evidence" value="ECO:0007669"/>
    <property type="project" value="UniProtKB-KW"/>
</dbReference>
<dbReference type="InterPro" id="IPR013216">
    <property type="entry name" value="Methyltransf_11"/>
</dbReference>
<sequence>MTTTDWDDAAGSFDDEPDHGLLDPVVRDAWARRMETWLPSSRSEVLDLGCGTGSLALLAAGQGHRVTAVDRSGRMAERARAKLAGTGAEVLVGDAARPPVGGQRFDVVLARHVVWLLPDPAAALGHWFSLLRPGGRLVLVEGVWGGTGLSAARLTALLTPFTERIHHEPLSGDSRLWGKEVDDERYALVARAVPAHRHREVVDVHLILRRGPEVLLARRAGTGYADGLLHAPSGHAEDGEDVREAMVREAAEEIGVVLDPDELRVALVMQHRGPGGNPRMGWFFEAEYDPERPPRNAEPEKCSGIGWYRLDALPDDMVAYCRAGLDGYRAEERFLIHWHEDGDTVAHAPGGVDRAVPLPVSATPTGRVHHIEVWVPDLARAEKDWGWLLEELGHIPYQRWAHGRSWRRGDGYVVVEQSPDGTGATHDRRRPGVNHLAFHVRDRAALDDLVARAPAHGWRLLFPDRHPYAGGSGHYAAYLENAAGYEVELVAP</sequence>
<feature type="domain" description="VOC" evidence="3">
    <location>
        <begin position="367"/>
        <end position="492"/>
    </location>
</feature>
<dbReference type="KEGG" id="snk:CP967_27725"/>
<dbReference type="InterPro" id="IPR015797">
    <property type="entry name" value="NUDIX_hydrolase-like_dom_sf"/>
</dbReference>
<dbReference type="PANTHER" id="PTHR43861">
    <property type="entry name" value="TRANS-ACONITATE 2-METHYLTRANSFERASE-RELATED"/>
    <property type="match status" value="1"/>
</dbReference>
<dbReference type="InterPro" id="IPR020084">
    <property type="entry name" value="NUDIX_hydrolase_CS"/>
</dbReference>
<dbReference type="Pfam" id="PF13669">
    <property type="entry name" value="Glyoxalase_4"/>
    <property type="match status" value="1"/>
</dbReference>